<reference evidence="1 2" key="1">
    <citation type="submission" date="2023-03" db="EMBL/GenBank/DDBJ databases">
        <title>Bacillus Genome Sequencing.</title>
        <authorList>
            <person name="Dunlap C."/>
        </authorList>
    </citation>
    <scope>NUCLEOTIDE SEQUENCE [LARGE SCALE GENOMIC DNA]</scope>
    <source>
        <strain evidence="1 2">B-59205</strain>
    </source>
</reference>
<dbReference type="Proteomes" id="UP001344888">
    <property type="component" value="Unassembled WGS sequence"/>
</dbReference>
<sequence>MIALSREHSMKEYLLVAAIRRGFPEFKDELIRVQQGIAGERYVDRS</sequence>
<accession>A0AAW9NKD0</accession>
<protein>
    <submittedName>
        <fullName evidence="1">Uncharacterized protein</fullName>
    </submittedName>
</protein>
<comment type="caution">
    <text evidence="1">The sequence shown here is derived from an EMBL/GenBank/DDBJ whole genome shotgun (WGS) entry which is preliminary data.</text>
</comment>
<dbReference type="RefSeq" id="WP_326123723.1">
    <property type="nucleotide sequence ID" value="NZ_JARSFG010000017.1"/>
</dbReference>
<evidence type="ECO:0000313" key="1">
    <source>
        <dbReference type="EMBL" id="MEC1179224.1"/>
    </source>
</evidence>
<keyword evidence="2" id="KW-1185">Reference proteome</keyword>
<organism evidence="1 2">
    <name type="scientific">Metasolibacillus meyeri</name>
    <dbReference type="NCBI Taxonomy" id="1071052"/>
    <lineage>
        <taxon>Bacteria</taxon>
        <taxon>Bacillati</taxon>
        <taxon>Bacillota</taxon>
        <taxon>Bacilli</taxon>
        <taxon>Bacillales</taxon>
        <taxon>Caryophanaceae</taxon>
        <taxon>Metasolibacillus</taxon>
    </lineage>
</organism>
<name>A0AAW9NKD0_9BACL</name>
<gene>
    <name evidence="1" type="ORF">P9B03_12075</name>
</gene>
<dbReference type="AlphaFoldDB" id="A0AAW9NKD0"/>
<dbReference type="EMBL" id="JARSFG010000017">
    <property type="protein sequence ID" value="MEC1179224.1"/>
    <property type="molecule type" value="Genomic_DNA"/>
</dbReference>
<evidence type="ECO:0000313" key="2">
    <source>
        <dbReference type="Proteomes" id="UP001344888"/>
    </source>
</evidence>
<proteinExistence type="predicted"/>